<reference evidence="1 2" key="1">
    <citation type="submission" date="2023-07" db="EMBL/GenBank/DDBJ databases">
        <authorList>
            <person name="Lian W.-H."/>
        </authorList>
    </citation>
    <scope>NUCLEOTIDE SEQUENCE [LARGE SCALE GENOMIC DNA]</scope>
    <source>
        <strain evidence="1 2">SYSU DXS3180</strain>
    </source>
</reference>
<dbReference type="InterPro" id="IPR027405">
    <property type="entry name" value="YidB-like"/>
</dbReference>
<gene>
    <name evidence="1" type="ORF">QTN47_01030</name>
</gene>
<dbReference type="SUPFAM" id="SSF140804">
    <property type="entry name" value="YidB-like"/>
    <property type="match status" value="1"/>
</dbReference>
<dbReference type="RefSeq" id="WP_369327443.1">
    <property type="nucleotide sequence ID" value="NZ_JAULBC010000001.1"/>
</dbReference>
<dbReference type="Proteomes" id="UP001560573">
    <property type="component" value="Unassembled WGS sequence"/>
</dbReference>
<evidence type="ECO:0000313" key="2">
    <source>
        <dbReference type="Proteomes" id="UP001560573"/>
    </source>
</evidence>
<sequence length="184" mass="19037">MLENLLSLITQQGDSSIINNPDIPNERNEEAVAMAGNSITSGLQNAIAGGGLKDVLNMFSNSGNVASSTVTQNIQSGFTQDIMSKFGLNEAQAGSMAGSLIPNVLQQLVSKTNDANDGSFNLQGIFNQLSGGGTGGFDVQSLMTKFQSGAFDVDGDGDTDLQDAMAMFKGNSGGILNTIKGLFS</sequence>
<organism evidence="1 2">
    <name type="scientific">Danxiaibacter flavus</name>
    <dbReference type="NCBI Taxonomy" id="3049108"/>
    <lineage>
        <taxon>Bacteria</taxon>
        <taxon>Pseudomonadati</taxon>
        <taxon>Bacteroidota</taxon>
        <taxon>Chitinophagia</taxon>
        <taxon>Chitinophagales</taxon>
        <taxon>Chitinophagaceae</taxon>
        <taxon>Danxiaibacter</taxon>
    </lineage>
</organism>
<comment type="caution">
    <text evidence="1">The sequence shown here is derived from an EMBL/GenBank/DDBJ whole genome shotgun (WGS) entry which is preliminary data.</text>
</comment>
<dbReference type="EMBL" id="JAULBC010000001">
    <property type="protein sequence ID" value="MEX6686054.1"/>
    <property type="molecule type" value="Genomic_DNA"/>
</dbReference>
<protein>
    <recommendedName>
        <fullName evidence="3">DUF937 domain-containing protein</fullName>
    </recommendedName>
</protein>
<name>A0ABV3ZA07_9BACT</name>
<keyword evidence="2" id="KW-1185">Reference proteome</keyword>
<evidence type="ECO:0000313" key="1">
    <source>
        <dbReference type="EMBL" id="MEX6686054.1"/>
    </source>
</evidence>
<evidence type="ECO:0008006" key="3">
    <source>
        <dbReference type="Google" id="ProtNLM"/>
    </source>
</evidence>
<accession>A0ABV3ZA07</accession>
<proteinExistence type="predicted"/>